<keyword evidence="5 6" id="KW-0449">Lipoprotein</keyword>
<evidence type="ECO:0000256" key="1">
    <source>
        <dbReference type="ARBA" id="ARBA00004635"/>
    </source>
</evidence>
<reference evidence="9" key="1">
    <citation type="journal article" date="2019" name="Int. J. Syst. Evol. Microbiol.">
        <title>The Global Catalogue of Microorganisms (GCM) 10K type strain sequencing project: providing services to taxonomists for standard genome sequencing and annotation.</title>
        <authorList>
            <consortium name="The Broad Institute Genomics Platform"/>
            <consortium name="The Broad Institute Genome Sequencing Center for Infectious Disease"/>
            <person name="Wu L."/>
            <person name="Ma J."/>
        </authorList>
    </citation>
    <scope>NUCLEOTIDE SEQUENCE [LARGE SCALE GENOMIC DNA]</scope>
    <source>
        <strain evidence="9">CGMCC 1.12376</strain>
    </source>
</reference>
<evidence type="ECO:0000256" key="3">
    <source>
        <dbReference type="ARBA" id="ARBA00023136"/>
    </source>
</evidence>
<organism evidence="8 9">
    <name type="scientific">Oceanobacillus luteolus</name>
    <dbReference type="NCBI Taxonomy" id="1274358"/>
    <lineage>
        <taxon>Bacteria</taxon>
        <taxon>Bacillati</taxon>
        <taxon>Bacillota</taxon>
        <taxon>Bacilli</taxon>
        <taxon>Bacillales</taxon>
        <taxon>Bacillaceae</taxon>
        <taxon>Oceanobacillus</taxon>
    </lineage>
</organism>
<feature type="signal peptide" evidence="7">
    <location>
        <begin position="1"/>
        <end position="24"/>
    </location>
</feature>
<dbReference type="PIRSF" id="PIRSF002854">
    <property type="entry name" value="MetQ"/>
    <property type="match status" value="1"/>
</dbReference>
<sequence length="279" mass="30841">MKKLFTLLTAVILLILAGCGNDNAEENEGAQEEADTPQEEVELKVASINPPMTEILEVAQPLLKEEGINLEIVIVSDNIQPNNAVVEGEVDANFFGHGLWMETYNENNDSDLVVVKPIYHATLGLYSKNYNSIEELPEGATIAIPNDPTNRGRALAFLDDKEVITLTEGTGIYGTLQDIEDNPNNFEFKEVDLLMLARMYDDADASVMYPSYAAPLDLLPSRDALLTENPIEDFAISLVAREDNVDSEPIQKLAEAMTSEEVKEFLEENYPEAALPAFE</sequence>
<dbReference type="PROSITE" id="PS51257">
    <property type="entry name" value="PROKAR_LIPOPROTEIN"/>
    <property type="match status" value="1"/>
</dbReference>
<comment type="caution">
    <text evidence="8">The sequence shown here is derived from an EMBL/GenBank/DDBJ whole genome shotgun (WGS) entry which is preliminary data.</text>
</comment>
<evidence type="ECO:0000313" key="9">
    <source>
        <dbReference type="Proteomes" id="UP001597221"/>
    </source>
</evidence>
<dbReference type="EMBL" id="JBHUDE010000034">
    <property type="protein sequence ID" value="MFD1607298.1"/>
    <property type="molecule type" value="Genomic_DNA"/>
</dbReference>
<keyword evidence="3" id="KW-0472">Membrane</keyword>
<proteinExistence type="inferred from homology"/>
<evidence type="ECO:0000256" key="5">
    <source>
        <dbReference type="ARBA" id="ARBA00023288"/>
    </source>
</evidence>
<evidence type="ECO:0000256" key="4">
    <source>
        <dbReference type="ARBA" id="ARBA00023139"/>
    </source>
</evidence>
<dbReference type="Gene3D" id="3.40.190.10">
    <property type="entry name" value="Periplasmic binding protein-like II"/>
    <property type="match status" value="2"/>
</dbReference>
<dbReference type="SUPFAM" id="SSF53850">
    <property type="entry name" value="Periplasmic binding protein-like II"/>
    <property type="match status" value="1"/>
</dbReference>
<dbReference type="RefSeq" id="WP_251513156.1">
    <property type="nucleotide sequence ID" value="NZ_JAMBON010000009.1"/>
</dbReference>
<dbReference type="PANTHER" id="PTHR30429">
    <property type="entry name" value="D-METHIONINE-BINDING LIPOPROTEIN METQ"/>
    <property type="match status" value="1"/>
</dbReference>
<dbReference type="Pfam" id="PF03180">
    <property type="entry name" value="Lipoprotein_9"/>
    <property type="match status" value="1"/>
</dbReference>
<name>A0ABW4HNV3_9BACI</name>
<dbReference type="PANTHER" id="PTHR30429:SF0">
    <property type="entry name" value="METHIONINE-BINDING LIPOPROTEIN METQ"/>
    <property type="match status" value="1"/>
</dbReference>
<evidence type="ECO:0000256" key="2">
    <source>
        <dbReference type="ARBA" id="ARBA00022729"/>
    </source>
</evidence>
<comment type="similarity">
    <text evidence="6">Belongs to the nlpA lipoprotein family.</text>
</comment>
<keyword evidence="2 7" id="KW-0732">Signal</keyword>
<evidence type="ECO:0000256" key="6">
    <source>
        <dbReference type="PIRNR" id="PIRNR002854"/>
    </source>
</evidence>
<dbReference type="Proteomes" id="UP001597221">
    <property type="component" value="Unassembled WGS sequence"/>
</dbReference>
<gene>
    <name evidence="8" type="ORF">ACFSBH_06515</name>
</gene>
<feature type="chain" id="PRO_5045379413" description="Lipoprotein" evidence="7">
    <location>
        <begin position="25"/>
        <end position="279"/>
    </location>
</feature>
<accession>A0ABW4HNV3</accession>
<evidence type="ECO:0000313" key="8">
    <source>
        <dbReference type="EMBL" id="MFD1607298.1"/>
    </source>
</evidence>
<keyword evidence="9" id="KW-1185">Reference proteome</keyword>
<keyword evidence="4" id="KW-0564">Palmitate</keyword>
<comment type="subcellular location">
    <subcellularLocation>
        <location evidence="1">Membrane</location>
        <topology evidence="1">Lipid-anchor</topology>
    </subcellularLocation>
</comment>
<protein>
    <recommendedName>
        <fullName evidence="6">Lipoprotein</fullName>
    </recommendedName>
</protein>
<dbReference type="InterPro" id="IPR004872">
    <property type="entry name" value="Lipoprotein_NlpA"/>
</dbReference>
<evidence type="ECO:0000256" key="7">
    <source>
        <dbReference type="SAM" id="SignalP"/>
    </source>
</evidence>